<gene>
    <name evidence="4" type="ORF">CLV46_0895</name>
</gene>
<organism evidence="4 5">
    <name type="scientific">Diaminobutyricimonas aerilata</name>
    <dbReference type="NCBI Taxonomy" id="1162967"/>
    <lineage>
        <taxon>Bacteria</taxon>
        <taxon>Bacillati</taxon>
        <taxon>Actinomycetota</taxon>
        <taxon>Actinomycetes</taxon>
        <taxon>Micrococcales</taxon>
        <taxon>Microbacteriaceae</taxon>
        <taxon>Diaminobutyricimonas</taxon>
    </lineage>
</organism>
<name>A0A2M9CHJ8_9MICO</name>
<reference evidence="4 5" key="1">
    <citation type="submission" date="2017-11" db="EMBL/GenBank/DDBJ databases">
        <title>Genomic Encyclopedia of Archaeal and Bacterial Type Strains, Phase II (KMG-II): From Individual Species to Whole Genera.</title>
        <authorList>
            <person name="Goeker M."/>
        </authorList>
    </citation>
    <scope>NUCLEOTIDE SEQUENCE [LARGE SCALE GENOMIC DNA]</scope>
    <source>
        <strain evidence="4 5">DSM 27393</strain>
    </source>
</reference>
<keyword evidence="2" id="KW-0862">Zinc</keyword>
<proteinExistence type="predicted"/>
<keyword evidence="5" id="KW-1185">Reference proteome</keyword>
<dbReference type="InterPro" id="IPR027291">
    <property type="entry name" value="Glyco_hydro_38_N_sf"/>
</dbReference>
<dbReference type="Pfam" id="PF01074">
    <property type="entry name" value="Glyco_hydro_38N"/>
    <property type="match status" value="1"/>
</dbReference>
<feature type="domain" description="Glycoside hydrolase family 38 N-terminal" evidence="3">
    <location>
        <begin position="159"/>
        <end position="456"/>
    </location>
</feature>
<evidence type="ECO:0000313" key="5">
    <source>
        <dbReference type="Proteomes" id="UP000228758"/>
    </source>
</evidence>
<keyword evidence="4" id="KW-0378">Hydrolase</keyword>
<dbReference type="PANTHER" id="PTHR11607:SF3">
    <property type="entry name" value="LYSOSOMAL ALPHA-MANNOSIDASE"/>
    <property type="match status" value="1"/>
</dbReference>
<evidence type="ECO:0000256" key="1">
    <source>
        <dbReference type="ARBA" id="ARBA00001947"/>
    </source>
</evidence>
<dbReference type="GO" id="GO:0004559">
    <property type="term" value="F:alpha-mannosidase activity"/>
    <property type="evidence" value="ECO:0007669"/>
    <property type="project" value="InterPro"/>
</dbReference>
<dbReference type="InterPro" id="IPR000602">
    <property type="entry name" value="Glyco_hydro_38_N"/>
</dbReference>
<dbReference type="InterPro" id="IPR050843">
    <property type="entry name" value="Glycosyl_Hydrlase_38"/>
</dbReference>
<dbReference type="GO" id="GO:0030246">
    <property type="term" value="F:carbohydrate binding"/>
    <property type="evidence" value="ECO:0007669"/>
    <property type="project" value="InterPro"/>
</dbReference>
<dbReference type="EMBL" id="PGFF01000001">
    <property type="protein sequence ID" value="PJJ71350.1"/>
    <property type="molecule type" value="Genomic_DNA"/>
</dbReference>
<dbReference type="PANTHER" id="PTHR11607">
    <property type="entry name" value="ALPHA-MANNOSIDASE"/>
    <property type="match status" value="1"/>
</dbReference>
<evidence type="ECO:0000259" key="3">
    <source>
        <dbReference type="Pfam" id="PF01074"/>
    </source>
</evidence>
<dbReference type="AlphaFoldDB" id="A0A2M9CHJ8"/>
<dbReference type="CDD" id="cd10791">
    <property type="entry name" value="GH38N_AMII_like_1"/>
    <property type="match status" value="1"/>
</dbReference>
<dbReference type="Proteomes" id="UP000228758">
    <property type="component" value="Unassembled WGS sequence"/>
</dbReference>
<dbReference type="RefSeq" id="WP_157802224.1">
    <property type="nucleotide sequence ID" value="NZ_PGFF01000001.1"/>
</dbReference>
<sequence length="1060" mass="115611">MSTVPALIAARPWTDSGAIAGLFDAAAAASARLGGTPVRVLPEQLVRRASTGERQQSIRLEIGEFERRVDHGSAVQHDEDVAFRHAREKSSAVVSVDLTGLELRVDGVAVPIEVADGPRGAVRVFVPAVEAVTAVELLIPSLGPATTIPFTLSPVRDWTIHVVHHSHFDIGYTDPQAVVLAQQRSFLDSALELLRSTEDAPEETRFRWVVESIFTFEDWAATRPARLVEEFVDYVRRGRAELTALPYNLHTDTCSTDELHELMRTGREIADRYGIRLRAAMQTDVPGTVAGLPDALAENGVEFLAVAHNWAGRSMPQTNGGQLLPRLFRWTAPSGRSVLVWLTDSPHGMAYMEGPLLGFHSGYDDVVDNLPIYLSSLANNPYPFPPGVFGWHGTAQAVDREPYPWNIVHVRTQGFVGDNAPARLQASAIAEQWNATWESPKLRISTNAEFFDDALERYEGEIQSYQGDWGDWWVEGVGSAAYPMTLVRDAQARVTDAQTMAAIRCAVSGEPLPGDAAERREVYRVISMFNEHTWGAGNSWRQSDHGFDSGEVQWQWKVAHAIRAQQDAGQYLERAGAFLAADLGTAEDAVASFYAVNTSGVERDATVRFFVRESTLPFDTGFAIEDGRTGERLPFEIEAQSNHRHRESGRFVSVRVPGLPPVGFVRLDLRLADEVAAAAATGASDPLVIENEHLRVRVDLSRSVIASIVELATGRELLNGDSLFGGNEYIYDLYTSAGGFNHQSNKTSTSAELELLGDRQRARPAALIARESDALEERLVYEFPAKGVEWVRVTLRLRRGEPALLVENRVAKPTTTEKESAFFAFPFSGSDPVVRYEVSGGVTGDGIEHVPGAPQHMRAVRDWVTVESAEGSVAWVTRDAPLVERGTIALPYAPFPASTSPVEPGTILSWLHNNVWDTNFPVQQGFETTFSYAIGVADATSTGASAEQIAIATAATLVTPPVVVQANGTGAAPAEWSLVSVDDPRIRLVGVQALDAERLLVRLQSFTDEHVEAAVRMRVPASAAAAATYFGDELDPLPMDDGVLAVPVPAFTAQALIVRR</sequence>
<dbReference type="GO" id="GO:0006013">
    <property type="term" value="P:mannose metabolic process"/>
    <property type="evidence" value="ECO:0007669"/>
    <property type="project" value="InterPro"/>
</dbReference>
<dbReference type="InterPro" id="IPR011013">
    <property type="entry name" value="Gal_mutarotase_sf_dom"/>
</dbReference>
<evidence type="ECO:0000256" key="2">
    <source>
        <dbReference type="ARBA" id="ARBA00022833"/>
    </source>
</evidence>
<protein>
    <submittedName>
        <fullName evidence="4">Glycosyl hydrolase family 38</fullName>
    </submittedName>
</protein>
<dbReference type="SUPFAM" id="SSF88713">
    <property type="entry name" value="Glycoside hydrolase/deacetylase"/>
    <property type="match status" value="1"/>
</dbReference>
<accession>A0A2M9CHJ8</accession>
<dbReference type="SUPFAM" id="SSF74650">
    <property type="entry name" value="Galactose mutarotase-like"/>
    <property type="match status" value="1"/>
</dbReference>
<dbReference type="InterPro" id="IPR011330">
    <property type="entry name" value="Glyco_hydro/deAcase_b/a-brl"/>
</dbReference>
<comment type="cofactor">
    <cofactor evidence="1">
        <name>Zn(2+)</name>
        <dbReference type="ChEBI" id="CHEBI:29105"/>
    </cofactor>
</comment>
<evidence type="ECO:0000313" key="4">
    <source>
        <dbReference type="EMBL" id="PJJ71350.1"/>
    </source>
</evidence>
<dbReference type="OrthoDB" id="237949at2"/>
<dbReference type="Gene3D" id="3.20.110.10">
    <property type="entry name" value="Glycoside hydrolase 38, N terminal domain"/>
    <property type="match status" value="1"/>
</dbReference>
<comment type="caution">
    <text evidence="4">The sequence shown here is derived from an EMBL/GenBank/DDBJ whole genome shotgun (WGS) entry which is preliminary data.</text>
</comment>